<dbReference type="EnsemblMetazoa" id="PPA43053.1">
    <property type="protein sequence ID" value="PPA43053.1"/>
    <property type="gene ID" value="WBGene00281422"/>
</dbReference>
<protein>
    <submittedName>
        <fullName evidence="1">Uncharacterized protein</fullName>
    </submittedName>
</protein>
<reference evidence="1" key="2">
    <citation type="submission" date="2022-06" db="UniProtKB">
        <authorList>
            <consortium name="EnsemblMetazoa"/>
        </authorList>
    </citation>
    <scope>IDENTIFICATION</scope>
    <source>
        <strain evidence="1">PS312</strain>
    </source>
</reference>
<dbReference type="AlphaFoldDB" id="A0A2A6B3A0"/>
<name>A0A2A6B3A0_PRIPA</name>
<accession>A0A8R1UXE8</accession>
<keyword evidence="2" id="KW-1185">Reference proteome</keyword>
<evidence type="ECO:0000313" key="1">
    <source>
        <dbReference type="EnsemblMetazoa" id="PPA43053.1"/>
    </source>
</evidence>
<evidence type="ECO:0000313" key="2">
    <source>
        <dbReference type="Proteomes" id="UP000005239"/>
    </source>
</evidence>
<proteinExistence type="predicted"/>
<reference evidence="2" key="1">
    <citation type="journal article" date="2008" name="Nat. Genet.">
        <title>The Pristionchus pacificus genome provides a unique perspective on nematode lifestyle and parasitism.</title>
        <authorList>
            <person name="Dieterich C."/>
            <person name="Clifton S.W."/>
            <person name="Schuster L.N."/>
            <person name="Chinwalla A."/>
            <person name="Delehaunty K."/>
            <person name="Dinkelacker I."/>
            <person name="Fulton L."/>
            <person name="Fulton R."/>
            <person name="Godfrey J."/>
            <person name="Minx P."/>
            <person name="Mitreva M."/>
            <person name="Roeseler W."/>
            <person name="Tian H."/>
            <person name="Witte H."/>
            <person name="Yang S.P."/>
            <person name="Wilson R.K."/>
            <person name="Sommer R.J."/>
        </authorList>
    </citation>
    <scope>NUCLEOTIDE SEQUENCE [LARGE SCALE GENOMIC DNA]</scope>
    <source>
        <strain evidence="2">PS312</strain>
    </source>
</reference>
<dbReference type="Proteomes" id="UP000005239">
    <property type="component" value="Unassembled WGS sequence"/>
</dbReference>
<gene>
    <name evidence="1" type="primary">WBGene00281422</name>
</gene>
<sequence length="51" mass="5740">MRLLLVAALVAAAFAARDSLKWNHEVSESVDGVDSFKIGYEYRFHLDSQVL</sequence>
<organism evidence="1 2">
    <name type="scientific">Pristionchus pacificus</name>
    <name type="common">Parasitic nematode worm</name>
    <dbReference type="NCBI Taxonomy" id="54126"/>
    <lineage>
        <taxon>Eukaryota</taxon>
        <taxon>Metazoa</taxon>
        <taxon>Ecdysozoa</taxon>
        <taxon>Nematoda</taxon>
        <taxon>Chromadorea</taxon>
        <taxon>Rhabditida</taxon>
        <taxon>Rhabditina</taxon>
        <taxon>Diplogasteromorpha</taxon>
        <taxon>Diplogasteroidea</taxon>
        <taxon>Neodiplogasteridae</taxon>
        <taxon>Pristionchus</taxon>
    </lineage>
</organism>
<accession>A0A2A6B3A0</accession>